<organism evidence="4 5">
    <name type="scientific">Oceanisphaera ostreae</name>
    <dbReference type="NCBI Taxonomy" id="914151"/>
    <lineage>
        <taxon>Bacteria</taxon>
        <taxon>Pseudomonadati</taxon>
        <taxon>Pseudomonadota</taxon>
        <taxon>Gammaproteobacteria</taxon>
        <taxon>Aeromonadales</taxon>
        <taxon>Aeromonadaceae</taxon>
        <taxon>Oceanisphaera</taxon>
    </lineage>
</organism>
<dbReference type="Pfam" id="PF13401">
    <property type="entry name" value="AAA_22"/>
    <property type="match status" value="1"/>
</dbReference>
<evidence type="ECO:0000256" key="1">
    <source>
        <dbReference type="SAM" id="MobiDB-lite"/>
    </source>
</evidence>
<dbReference type="Proteomes" id="UP001597048">
    <property type="component" value="Unassembled WGS sequence"/>
</dbReference>
<feature type="compositionally biased region" description="Pro residues" evidence="1">
    <location>
        <begin position="348"/>
        <end position="359"/>
    </location>
</feature>
<accession>A0ABW3KJA2</accession>
<dbReference type="RefSeq" id="WP_379558101.1">
    <property type="nucleotide sequence ID" value="NZ_JBHTJS010000032.1"/>
</dbReference>
<feature type="compositionally biased region" description="Polar residues" evidence="1">
    <location>
        <begin position="248"/>
        <end position="263"/>
    </location>
</feature>
<dbReference type="InterPro" id="IPR036680">
    <property type="entry name" value="SPOR-like_sf"/>
</dbReference>
<keyword evidence="2" id="KW-0812">Transmembrane</keyword>
<comment type="caution">
    <text evidence="4">The sequence shown here is derived from an EMBL/GenBank/DDBJ whole genome shotgun (WGS) entry which is preliminary data.</text>
</comment>
<dbReference type="InterPro" id="IPR049945">
    <property type="entry name" value="AAA_22"/>
</dbReference>
<proteinExistence type="predicted"/>
<feature type="transmembrane region" description="Helical" evidence="2">
    <location>
        <begin position="224"/>
        <end position="244"/>
    </location>
</feature>
<feature type="region of interest" description="Disordered" evidence="1">
    <location>
        <begin position="248"/>
        <end position="288"/>
    </location>
</feature>
<evidence type="ECO:0000256" key="2">
    <source>
        <dbReference type="SAM" id="Phobius"/>
    </source>
</evidence>
<evidence type="ECO:0000313" key="5">
    <source>
        <dbReference type="Proteomes" id="UP001597048"/>
    </source>
</evidence>
<name>A0ABW3KJA2_9GAMM</name>
<dbReference type="Pfam" id="PF05036">
    <property type="entry name" value="SPOR"/>
    <property type="match status" value="1"/>
</dbReference>
<dbReference type="EMBL" id="JBHTJS010000032">
    <property type="protein sequence ID" value="MFD1008111.1"/>
    <property type="molecule type" value="Genomic_DNA"/>
</dbReference>
<sequence>MTEAVNLPFSSQQQLLARLLHLSRLDTDFILLTGSPGAGKSHLANQLIVQTSLLLPIVLDAKALNSHALFRNTLLSYWFPKAIFDAEDPLIDSMTRLLPTSLHKRLLVVDNSAWLTDVLLQELVQLYCDLPAAVRPFILLLGDGEWAEQVRKQLDGAMLANMLEVEVPPLTTTDKQGLWQALKLQPPLDAHQDIQYPGEVLNTMEPQMNTQYYRQLLTQKSVKVLLTILIVVLLLIVIVSLVGGSNQSDTALTQPIDQDQTALPQPMPDANQTPAELSAEQNDDPNSAVAQQWPIEALPETPVITGSDTQTPDDSAKERVVIEDDVVSQLMEREALTGQQPAAQPAAQPKPAPAKPAPAKPTAAANVRLGTVANLMQKSSQRYTLQLMAGRNKTVLEALAAKYNLNPAWVYPRDINGQPWFVLVQGDYLSANQARNAISGLASELQAAKPWPKPFAQVQKEAKP</sequence>
<gene>
    <name evidence="4" type="ORF">ACFQ1C_08095</name>
</gene>
<protein>
    <submittedName>
        <fullName evidence="4">SPOR domain-containing protein</fullName>
    </submittedName>
</protein>
<keyword evidence="2" id="KW-1133">Transmembrane helix</keyword>
<reference evidence="5" key="1">
    <citation type="journal article" date="2019" name="Int. J. Syst. Evol. Microbiol.">
        <title>The Global Catalogue of Microorganisms (GCM) 10K type strain sequencing project: providing services to taxonomists for standard genome sequencing and annotation.</title>
        <authorList>
            <consortium name="The Broad Institute Genomics Platform"/>
            <consortium name="The Broad Institute Genome Sequencing Center for Infectious Disease"/>
            <person name="Wu L."/>
            <person name="Ma J."/>
        </authorList>
    </citation>
    <scope>NUCLEOTIDE SEQUENCE [LARGE SCALE GENOMIC DNA]</scope>
    <source>
        <strain evidence="5">CCUG 60525</strain>
    </source>
</reference>
<feature type="domain" description="SPOR" evidence="3">
    <location>
        <begin position="377"/>
        <end position="454"/>
    </location>
</feature>
<keyword evidence="2" id="KW-0472">Membrane</keyword>
<dbReference type="InterPro" id="IPR027417">
    <property type="entry name" value="P-loop_NTPase"/>
</dbReference>
<keyword evidence="5" id="KW-1185">Reference proteome</keyword>
<dbReference type="SUPFAM" id="SSF52540">
    <property type="entry name" value="P-loop containing nucleoside triphosphate hydrolases"/>
    <property type="match status" value="1"/>
</dbReference>
<feature type="region of interest" description="Disordered" evidence="1">
    <location>
        <begin position="336"/>
        <end position="362"/>
    </location>
</feature>
<dbReference type="Gene3D" id="3.30.70.1070">
    <property type="entry name" value="Sporulation related repeat"/>
    <property type="match status" value="1"/>
</dbReference>
<dbReference type="InterPro" id="IPR007730">
    <property type="entry name" value="SPOR-like_dom"/>
</dbReference>
<evidence type="ECO:0000259" key="3">
    <source>
        <dbReference type="PROSITE" id="PS51724"/>
    </source>
</evidence>
<evidence type="ECO:0000313" key="4">
    <source>
        <dbReference type="EMBL" id="MFD1008111.1"/>
    </source>
</evidence>
<dbReference type="PROSITE" id="PS51724">
    <property type="entry name" value="SPOR"/>
    <property type="match status" value="1"/>
</dbReference>